<dbReference type="InterPro" id="IPR020471">
    <property type="entry name" value="AKR"/>
</dbReference>
<dbReference type="PANTHER" id="PTHR43364:SF1">
    <property type="entry name" value="OXIDOREDUCTASE YDHF"/>
    <property type="match status" value="1"/>
</dbReference>
<keyword evidence="3" id="KW-1185">Reference proteome</keyword>
<proteinExistence type="predicted"/>
<dbReference type="GO" id="GO:0005829">
    <property type="term" value="C:cytosol"/>
    <property type="evidence" value="ECO:0007669"/>
    <property type="project" value="TreeGrafter"/>
</dbReference>
<comment type="caution">
    <text evidence="2">The sequence shown here is derived from an EMBL/GenBank/DDBJ whole genome shotgun (WGS) entry which is preliminary data.</text>
</comment>
<reference evidence="2 3" key="1">
    <citation type="submission" date="2019-08" db="EMBL/GenBank/DDBJ databases">
        <title>Genome sequence of Gelidibacter salicanalis IC162T.</title>
        <authorList>
            <person name="Bowman J.P."/>
        </authorList>
    </citation>
    <scope>NUCLEOTIDE SEQUENCE [LARGE SCALE GENOMIC DNA]</scope>
    <source>
        <strain evidence="2 3">IC162</strain>
    </source>
</reference>
<dbReference type="SUPFAM" id="SSF51430">
    <property type="entry name" value="NAD(P)-linked oxidoreductase"/>
    <property type="match status" value="1"/>
</dbReference>
<accession>A0A5C7ANL9</accession>
<dbReference type="InterPro" id="IPR050523">
    <property type="entry name" value="AKR_Detox_Biosynth"/>
</dbReference>
<dbReference type="AlphaFoldDB" id="A0A5C7ANL9"/>
<evidence type="ECO:0000313" key="2">
    <source>
        <dbReference type="EMBL" id="TXE08195.1"/>
    </source>
</evidence>
<dbReference type="GO" id="GO:0016491">
    <property type="term" value="F:oxidoreductase activity"/>
    <property type="evidence" value="ECO:0007669"/>
    <property type="project" value="InterPro"/>
</dbReference>
<dbReference type="RefSeq" id="WP_146891782.1">
    <property type="nucleotide sequence ID" value="NZ_VORX01000003.1"/>
</dbReference>
<dbReference type="EMBL" id="VORX01000003">
    <property type="protein sequence ID" value="TXE08195.1"/>
    <property type="molecule type" value="Genomic_DNA"/>
</dbReference>
<protein>
    <submittedName>
        <fullName evidence="2">Aldo/keto reductase</fullName>
    </submittedName>
</protein>
<dbReference type="PANTHER" id="PTHR43364">
    <property type="entry name" value="NADH-SPECIFIC METHYLGLYOXAL REDUCTASE-RELATED"/>
    <property type="match status" value="1"/>
</dbReference>
<dbReference type="Pfam" id="PF00248">
    <property type="entry name" value="Aldo_ket_red"/>
    <property type="match status" value="1"/>
</dbReference>
<dbReference type="OrthoDB" id="9773828at2"/>
<sequence length="295" mass="33095">MNRSKTKRVKYSKIIAGTMTWGAWGKKLSTEAMADLMHFCVEQGVSTFDHADIYGGYTTEAEFGQAFAQSGLNREAVQLISKCGIQHLSGGRKNKIGHYRYDKDYIIWSVETSLKNLQTEYLDVLLLHRPSPLMHPDEISEAIEKLKQQGKIISFGVSNFTPSQVDLISKNVPVEVNQIEFSLTQYSAMFDGSLDHLLIKEISPMAWSPLGNVFKEDTAQTRRIKILLGELSLKYNATEDALLLAWILKHPANIYPVVGTTTKSRLEDAVKAAAIDLELEDWFLMLVASQGHVMP</sequence>
<gene>
    <name evidence="2" type="ORF">ES711_06705</name>
</gene>
<organism evidence="2 3">
    <name type="scientific">Gelidibacter salicanalis</name>
    <dbReference type="NCBI Taxonomy" id="291193"/>
    <lineage>
        <taxon>Bacteria</taxon>
        <taxon>Pseudomonadati</taxon>
        <taxon>Bacteroidota</taxon>
        <taxon>Flavobacteriia</taxon>
        <taxon>Flavobacteriales</taxon>
        <taxon>Flavobacteriaceae</taxon>
        <taxon>Gelidibacter</taxon>
    </lineage>
</organism>
<name>A0A5C7ANL9_9FLAO</name>
<dbReference type="InterPro" id="IPR023210">
    <property type="entry name" value="NADP_OxRdtase_dom"/>
</dbReference>
<dbReference type="InterPro" id="IPR036812">
    <property type="entry name" value="NAD(P)_OxRdtase_dom_sf"/>
</dbReference>
<dbReference type="Proteomes" id="UP000321734">
    <property type="component" value="Unassembled WGS sequence"/>
</dbReference>
<feature type="domain" description="NADP-dependent oxidoreductase" evidence="1">
    <location>
        <begin position="13"/>
        <end position="282"/>
    </location>
</feature>
<evidence type="ECO:0000313" key="3">
    <source>
        <dbReference type="Proteomes" id="UP000321734"/>
    </source>
</evidence>
<dbReference type="CDD" id="cd19092">
    <property type="entry name" value="AKR_BsYcsN_EcYdhF-like"/>
    <property type="match status" value="1"/>
</dbReference>
<dbReference type="Gene3D" id="3.20.20.100">
    <property type="entry name" value="NADP-dependent oxidoreductase domain"/>
    <property type="match status" value="1"/>
</dbReference>
<dbReference type="PRINTS" id="PR00069">
    <property type="entry name" value="ALDKETRDTASE"/>
</dbReference>
<evidence type="ECO:0000259" key="1">
    <source>
        <dbReference type="Pfam" id="PF00248"/>
    </source>
</evidence>